<evidence type="ECO:0000313" key="2">
    <source>
        <dbReference type="EnsemblMetazoa" id="PPA28337.1"/>
    </source>
</evidence>
<accession>A0A454XW68</accession>
<dbReference type="Proteomes" id="UP000005239">
    <property type="component" value="Unassembled WGS sequence"/>
</dbReference>
<gene>
    <name evidence="2" type="primary">WBGene00117891</name>
</gene>
<organism evidence="2 3">
    <name type="scientific">Pristionchus pacificus</name>
    <name type="common">Parasitic nematode worm</name>
    <dbReference type="NCBI Taxonomy" id="54126"/>
    <lineage>
        <taxon>Eukaryota</taxon>
        <taxon>Metazoa</taxon>
        <taxon>Ecdysozoa</taxon>
        <taxon>Nematoda</taxon>
        <taxon>Chromadorea</taxon>
        <taxon>Rhabditida</taxon>
        <taxon>Rhabditina</taxon>
        <taxon>Diplogasteromorpha</taxon>
        <taxon>Diplogasteroidea</taxon>
        <taxon>Neodiplogasteridae</taxon>
        <taxon>Pristionchus</taxon>
    </lineage>
</organism>
<feature type="region of interest" description="Disordered" evidence="1">
    <location>
        <begin position="25"/>
        <end position="67"/>
    </location>
</feature>
<reference evidence="3" key="1">
    <citation type="journal article" date="2008" name="Nat. Genet.">
        <title>The Pristionchus pacificus genome provides a unique perspective on nematode lifestyle and parasitism.</title>
        <authorList>
            <person name="Dieterich C."/>
            <person name="Clifton S.W."/>
            <person name="Schuster L.N."/>
            <person name="Chinwalla A."/>
            <person name="Delehaunty K."/>
            <person name="Dinkelacker I."/>
            <person name="Fulton L."/>
            <person name="Fulton R."/>
            <person name="Godfrey J."/>
            <person name="Minx P."/>
            <person name="Mitreva M."/>
            <person name="Roeseler W."/>
            <person name="Tian H."/>
            <person name="Witte H."/>
            <person name="Yang S.P."/>
            <person name="Wilson R.K."/>
            <person name="Sommer R.J."/>
        </authorList>
    </citation>
    <scope>NUCLEOTIDE SEQUENCE [LARGE SCALE GENOMIC DNA]</scope>
    <source>
        <strain evidence="3">PS312</strain>
    </source>
</reference>
<evidence type="ECO:0000256" key="1">
    <source>
        <dbReference type="SAM" id="MobiDB-lite"/>
    </source>
</evidence>
<dbReference type="EnsemblMetazoa" id="PPA28337.1">
    <property type="protein sequence ID" value="PPA28337.1"/>
    <property type="gene ID" value="WBGene00117891"/>
</dbReference>
<keyword evidence="3" id="KW-1185">Reference proteome</keyword>
<sequence length="67" mass="7229">MDKITTGVSQIQIVSAIPKHIIEDIPSGIQSNTPNNLDTPPNAPRKPRSPSRITGDCKPIPLSLDED</sequence>
<name>A0A454XW68_PRIPA</name>
<feature type="compositionally biased region" description="Polar residues" evidence="1">
    <location>
        <begin position="28"/>
        <end position="39"/>
    </location>
</feature>
<evidence type="ECO:0000313" key="3">
    <source>
        <dbReference type="Proteomes" id="UP000005239"/>
    </source>
</evidence>
<protein>
    <submittedName>
        <fullName evidence="2">Uncharacterized protein</fullName>
    </submittedName>
</protein>
<accession>A0A8R1YJM1</accession>
<reference evidence="2" key="2">
    <citation type="submission" date="2022-06" db="UniProtKB">
        <authorList>
            <consortium name="EnsemblMetazoa"/>
        </authorList>
    </citation>
    <scope>IDENTIFICATION</scope>
    <source>
        <strain evidence="2">PS312</strain>
    </source>
</reference>
<dbReference type="AlphaFoldDB" id="A0A454XW68"/>
<proteinExistence type="predicted"/>